<keyword evidence="8 18" id="KW-0812">Transmembrane</keyword>
<evidence type="ECO:0000313" key="21">
    <source>
        <dbReference type="EMBL" id="CAH3034439.1"/>
    </source>
</evidence>
<evidence type="ECO:0000256" key="19">
    <source>
        <dbReference type="SAM" id="SignalP"/>
    </source>
</evidence>
<comment type="similarity">
    <text evidence="5">Belongs to the ATG27 family.</text>
</comment>
<dbReference type="InterPro" id="IPR018939">
    <property type="entry name" value="Autophagy-rel_prot_27"/>
</dbReference>
<evidence type="ECO:0000313" key="22">
    <source>
        <dbReference type="Proteomes" id="UP001159428"/>
    </source>
</evidence>
<dbReference type="InterPro" id="IPR009011">
    <property type="entry name" value="Man6P_isomerase_rcpt-bd_dom_sf"/>
</dbReference>
<evidence type="ECO:0000256" key="7">
    <source>
        <dbReference type="ARBA" id="ARBA00022448"/>
    </source>
</evidence>
<proteinExistence type="inferred from homology"/>
<dbReference type="AlphaFoldDB" id="A0AAU9VPG1"/>
<protein>
    <recommendedName>
        <fullName evidence="6">Autophagy-related protein 27</fullName>
    </recommendedName>
</protein>
<evidence type="ECO:0000256" key="3">
    <source>
        <dbReference type="ARBA" id="ARBA00004394"/>
    </source>
</evidence>
<evidence type="ECO:0000256" key="17">
    <source>
        <dbReference type="ARBA" id="ARBA00023329"/>
    </source>
</evidence>
<feature type="signal peptide" evidence="19">
    <location>
        <begin position="1"/>
        <end position="25"/>
    </location>
</feature>
<reference evidence="21 22" key="1">
    <citation type="submission" date="2022-05" db="EMBL/GenBank/DDBJ databases">
        <authorList>
            <consortium name="Genoscope - CEA"/>
            <person name="William W."/>
        </authorList>
    </citation>
    <scope>NUCLEOTIDE SEQUENCE [LARGE SCALE GENOMIC DNA]</scope>
</reference>
<evidence type="ECO:0000256" key="5">
    <source>
        <dbReference type="ARBA" id="ARBA00005363"/>
    </source>
</evidence>
<evidence type="ECO:0000256" key="16">
    <source>
        <dbReference type="ARBA" id="ARBA00023157"/>
    </source>
</evidence>
<accession>A0AAU9VPG1</accession>
<keyword evidence="10" id="KW-0653">Protein transport</keyword>
<feature type="chain" id="PRO_5043516063" description="Autophagy-related protein 27" evidence="19">
    <location>
        <begin position="26"/>
        <end position="301"/>
    </location>
</feature>
<evidence type="ECO:0000256" key="11">
    <source>
        <dbReference type="ARBA" id="ARBA00022989"/>
    </source>
</evidence>
<evidence type="ECO:0000256" key="15">
    <source>
        <dbReference type="ARBA" id="ARBA00023136"/>
    </source>
</evidence>
<dbReference type="GO" id="GO:0031966">
    <property type="term" value="C:mitochondrial membrane"/>
    <property type="evidence" value="ECO:0007669"/>
    <property type="project" value="UniProtKB-SubCell"/>
</dbReference>
<gene>
    <name evidence="21" type="ORF">PMEA_00010711</name>
</gene>
<evidence type="ECO:0000256" key="4">
    <source>
        <dbReference type="ARBA" id="ARBA00004472"/>
    </source>
</evidence>
<keyword evidence="11 18" id="KW-1133">Transmembrane helix</keyword>
<keyword evidence="13" id="KW-0333">Golgi apparatus</keyword>
<evidence type="ECO:0000256" key="18">
    <source>
        <dbReference type="SAM" id="Phobius"/>
    </source>
</evidence>
<keyword evidence="7" id="KW-0813">Transport</keyword>
<comment type="caution">
    <text evidence="21">The sequence shown here is derived from an EMBL/GenBank/DDBJ whole genome shotgun (WGS) entry which is preliminary data.</text>
</comment>
<organism evidence="21 22">
    <name type="scientific">Pocillopora meandrina</name>
    <dbReference type="NCBI Taxonomy" id="46732"/>
    <lineage>
        <taxon>Eukaryota</taxon>
        <taxon>Metazoa</taxon>
        <taxon>Cnidaria</taxon>
        <taxon>Anthozoa</taxon>
        <taxon>Hexacorallia</taxon>
        <taxon>Scleractinia</taxon>
        <taxon>Astrocoeniina</taxon>
        <taxon>Pocilloporidae</taxon>
        <taxon>Pocillopora</taxon>
    </lineage>
</organism>
<dbReference type="GO" id="GO:0006914">
    <property type="term" value="P:autophagy"/>
    <property type="evidence" value="ECO:0007669"/>
    <property type="project" value="UniProtKB-KW"/>
</dbReference>
<name>A0AAU9VPG1_9CNID</name>
<evidence type="ECO:0000256" key="14">
    <source>
        <dbReference type="ARBA" id="ARBA00023128"/>
    </source>
</evidence>
<evidence type="ECO:0000256" key="6">
    <source>
        <dbReference type="ARBA" id="ARBA00013776"/>
    </source>
</evidence>
<dbReference type="PANTHER" id="PTHR15071:SF29">
    <property type="entry name" value="CATION-DEPENDENT MANNOSE-6-PHOSPHATE RECEPTOR"/>
    <property type="match status" value="1"/>
</dbReference>
<evidence type="ECO:0000259" key="20">
    <source>
        <dbReference type="PROSITE" id="PS51914"/>
    </source>
</evidence>
<dbReference type="GO" id="GO:0005802">
    <property type="term" value="C:trans-Golgi network"/>
    <property type="evidence" value="ECO:0007669"/>
    <property type="project" value="TreeGrafter"/>
</dbReference>
<dbReference type="GO" id="GO:0030659">
    <property type="term" value="C:cytoplasmic vesicle membrane"/>
    <property type="evidence" value="ECO:0007669"/>
    <property type="project" value="UniProtKB-SubCell"/>
</dbReference>
<evidence type="ECO:0000256" key="8">
    <source>
        <dbReference type="ARBA" id="ARBA00022692"/>
    </source>
</evidence>
<dbReference type="GO" id="GO:0006622">
    <property type="term" value="P:protein targeting to lysosome"/>
    <property type="evidence" value="ECO:0007669"/>
    <property type="project" value="TreeGrafter"/>
</dbReference>
<evidence type="ECO:0000256" key="2">
    <source>
        <dbReference type="ARBA" id="ARBA00004358"/>
    </source>
</evidence>
<keyword evidence="14" id="KW-0496">Mitochondrion</keyword>
<feature type="transmembrane region" description="Helical" evidence="18">
    <location>
        <begin position="228"/>
        <end position="250"/>
    </location>
</feature>
<dbReference type="SUPFAM" id="SSF50911">
    <property type="entry name" value="Mannose 6-phosphate receptor domain"/>
    <property type="match status" value="1"/>
</dbReference>
<evidence type="ECO:0000256" key="13">
    <source>
        <dbReference type="ARBA" id="ARBA00023034"/>
    </source>
</evidence>
<keyword evidence="9 19" id="KW-0732">Signal</keyword>
<dbReference type="GO" id="GO:0034045">
    <property type="term" value="C:phagophore assembly site membrane"/>
    <property type="evidence" value="ECO:0007669"/>
    <property type="project" value="UniProtKB-SubCell"/>
</dbReference>
<dbReference type="PANTHER" id="PTHR15071">
    <property type="entry name" value="MANNOSE-6-PHOSPHATE RECEPTOR FAMILY MEMBER"/>
    <property type="match status" value="1"/>
</dbReference>
<evidence type="ECO:0000256" key="12">
    <source>
        <dbReference type="ARBA" id="ARBA00023006"/>
    </source>
</evidence>
<dbReference type="Gene3D" id="2.70.130.10">
    <property type="entry name" value="Mannose-6-phosphate receptor binding domain"/>
    <property type="match status" value="1"/>
</dbReference>
<keyword evidence="22" id="KW-1185">Reference proteome</keyword>
<dbReference type="PROSITE" id="PS51914">
    <property type="entry name" value="MRH"/>
    <property type="match status" value="1"/>
</dbReference>
<comment type="subcellular location">
    <subcellularLocation>
        <location evidence="2">Cytoplasmic vesicle membrane</location>
        <topology evidence="2">Single-pass type I membrane protein</topology>
    </subcellularLocation>
    <subcellularLocation>
        <location evidence="3">Golgi apparatus membrane</location>
    </subcellularLocation>
    <subcellularLocation>
        <location evidence="1">Mitochondrion membrane</location>
        <topology evidence="1">Single-pass membrane protein</topology>
    </subcellularLocation>
    <subcellularLocation>
        <location evidence="4">Preautophagosomal structure membrane</location>
        <topology evidence="4">Single-pass type I membrane protein</topology>
    </subcellularLocation>
</comment>
<evidence type="ECO:0000256" key="9">
    <source>
        <dbReference type="ARBA" id="ARBA00022729"/>
    </source>
</evidence>
<evidence type="ECO:0000256" key="10">
    <source>
        <dbReference type="ARBA" id="ARBA00022927"/>
    </source>
</evidence>
<dbReference type="Pfam" id="PF09451">
    <property type="entry name" value="ATG27"/>
    <property type="match status" value="1"/>
</dbReference>
<feature type="domain" description="MRH" evidence="20">
    <location>
        <begin position="53"/>
        <end position="210"/>
    </location>
</feature>
<dbReference type="Proteomes" id="UP001159428">
    <property type="component" value="Unassembled WGS sequence"/>
</dbReference>
<keyword evidence="17" id="KW-0968">Cytoplasmic vesicle</keyword>
<keyword evidence="16" id="KW-1015">Disulfide bond</keyword>
<keyword evidence="15 18" id="KW-0472">Membrane</keyword>
<dbReference type="GO" id="GO:0000139">
    <property type="term" value="C:Golgi membrane"/>
    <property type="evidence" value="ECO:0007669"/>
    <property type="project" value="UniProtKB-SubCell"/>
</dbReference>
<evidence type="ECO:0000256" key="1">
    <source>
        <dbReference type="ARBA" id="ARBA00004304"/>
    </source>
</evidence>
<keyword evidence="12" id="KW-0072">Autophagy</keyword>
<sequence length="301" mass="32809">MACGSSHLVIGCLVLIFFATQQVSSEICAPIDKDINILKDQNFWTFEVPHVEKGCIPFKPPISGEENVTSTCVFYFSLCHPVPSLCTENCGICLTNKVSFWGHDYDSKTLYTMPKKTGGFDPNKKVNFDSKWEYFTLIYEPGELTNASTLSSFQTEITFRCNKSAVWKRSDGESGNNSVTYPPTSVTVTSTEIGVVSVKVVFEYSGACFKGGGGGGGKDDEPSKPLSVGSIMLILFFPGVFLYCVVGVLVNKGAGKTGKEMIPNSKFWSDLPGLIADGFSFVLAKITCSQMTTSRQSYNSM</sequence>
<dbReference type="EMBL" id="CALNXJ010000002">
    <property type="protein sequence ID" value="CAH3034439.1"/>
    <property type="molecule type" value="Genomic_DNA"/>
</dbReference>
<dbReference type="InterPro" id="IPR044865">
    <property type="entry name" value="MRH_dom"/>
</dbReference>